<evidence type="ECO:0000256" key="10">
    <source>
        <dbReference type="ARBA" id="ARBA00023319"/>
    </source>
</evidence>
<dbReference type="GO" id="GO:0042130">
    <property type="term" value="P:negative regulation of T cell proliferation"/>
    <property type="evidence" value="ECO:0007669"/>
    <property type="project" value="TreeGrafter"/>
</dbReference>
<comment type="subcellular location">
    <subcellularLocation>
        <location evidence="1">Cell membrane</location>
        <topology evidence="1">Single-pass type I membrane protein</topology>
    </subcellularLocation>
</comment>
<dbReference type="PANTHER" id="PTHR25466:SF11">
    <property type="entry name" value="GALECTIN 17-RELATED"/>
    <property type="match status" value="1"/>
</dbReference>
<evidence type="ECO:0000256" key="1">
    <source>
        <dbReference type="ARBA" id="ARBA00004251"/>
    </source>
</evidence>
<keyword evidence="7" id="KW-1015">Disulfide bond</keyword>
<sequence>MGSVSFLYIYITGLITSVDPQVVSARLGSTAVLPCELSHDSKPTVYVQWRTDSAVVFERTRKDSYQGERFKGRVDVPEKQLLEGNCSLVLKNVCINDAGAYYSYLFMKHRKRSVTRFIQRVELEVYGNQQEEVGGVKTMQSTVGKRKHF</sequence>
<reference evidence="12 13" key="1">
    <citation type="submission" date="2020-02" db="EMBL/GenBank/DDBJ databases">
        <title>A chromosome-scale genome assembly of the black bullhead catfish (Ameiurus melas).</title>
        <authorList>
            <person name="Wen M."/>
            <person name="Zham M."/>
            <person name="Cabau C."/>
            <person name="Klopp C."/>
            <person name="Donnadieu C."/>
            <person name="Roques C."/>
            <person name="Bouchez O."/>
            <person name="Lampietro C."/>
            <person name="Jouanno E."/>
            <person name="Herpin A."/>
            <person name="Louis A."/>
            <person name="Berthelot C."/>
            <person name="Parey E."/>
            <person name="Roest-Crollius H."/>
            <person name="Braasch I."/>
            <person name="Postlethwait J."/>
            <person name="Robinson-Rechavi M."/>
            <person name="Echchiki A."/>
            <person name="Begum T."/>
            <person name="Montfort J."/>
            <person name="Schartl M."/>
            <person name="Bobe J."/>
            <person name="Guiguen Y."/>
        </authorList>
    </citation>
    <scope>NUCLEOTIDE SEQUENCE [LARGE SCALE GENOMIC DNA]</scope>
    <source>
        <strain evidence="12">M_S1</strain>
        <tissue evidence="12">Blood</tissue>
    </source>
</reference>
<evidence type="ECO:0000256" key="7">
    <source>
        <dbReference type="ARBA" id="ARBA00023157"/>
    </source>
</evidence>
<dbReference type="InterPro" id="IPR051713">
    <property type="entry name" value="T-cell_Activation_Regulation"/>
</dbReference>
<keyword evidence="8" id="KW-0675">Receptor</keyword>
<dbReference type="GO" id="GO:0009897">
    <property type="term" value="C:external side of plasma membrane"/>
    <property type="evidence" value="ECO:0007669"/>
    <property type="project" value="TreeGrafter"/>
</dbReference>
<keyword evidence="10" id="KW-0393">Immunoglobulin domain</keyword>
<evidence type="ECO:0000313" key="12">
    <source>
        <dbReference type="EMBL" id="KAF4081732.1"/>
    </source>
</evidence>
<dbReference type="PROSITE" id="PS50835">
    <property type="entry name" value="IG_LIKE"/>
    <property type="match status" value="1"/>
</dbReference>
<keyword evidence="9" id="KW-0325">Glycoprotein</keyword>
<dbReference type="GO" id="GO:0071222">
    <property type="term" value="P:cellular response to lipopolysaccharide"/>
    <property type="evidence" value="ECO:0007669"/>
    <property type="project" value="TreeGrafter"/>
</dbReference>
<evidence type="ECO:0000313" key="13">
    <source>
        <dbReference type="Proteomes" id="UP000593565"/>
    </source>
</evidence>
<dbReference type="Proteomes" id="UP000593565">
    <property type="component" value="Unassembled WGS sequence"/>
</dbReference>
<protein>
    <recommendedName>
        <fullName evidence="11">Ig-like domain-containing protein</fullName>
    </recommendedName>
</protein>
<dbReference type="EMBL" id="JAAGNN010000013">
    <property type="protein sequence ID" value="KAF4081732.1"/>
    <property type="molecule type" value="Genomic_DNA"/>
</dbReference>
<dbReference type="GO" id="GO:0007166">
    <property type="term" value="P:cell surface receptor signaling pathway"/>
    <property type="evidence" value="ECO:0007669"/>
    <property type="project" value="TreeGrafter"/>
</dbReference>
<dbReference type="SMART" id="SM00409">
    <property type="entry name" value="IG"/>
    <property type="match status" value="1"/>
</dbReference>
<dbReference type="AlphaFoldDB" id="A0A7J6AFR2"/>
<keyword evidence="4" id="KW-0732">Signal</keyword>
<keyword evidence="13" id="KW-1185">Reference proteome</keyword>
<dbReference type="PANTHER" id="PTHR25466">
    <property type="entry name" value="T-LYMPHOCYTE ACTIVATION ANTIGEN"/>
    <property type="match status" value="1"/>
</dbReference>
<keyword evidence="2" id="KW-1003">Cell membrane</keyword>
<evidence type="ECO:0000256" key="8">
    <source>
        <dbReference type="ARBA" id="ARBA00023170"/>
    </source>
</evidence>
<dbReference type="InterPro" id="IPR013106">
    <property type="entry name" value="Ig_V-set"/>
</dbReference>
<evidence type="ECO:0000256" key="6">
    <source>
        <dbReference type="ARBA" id="ARBA00023136"/>
    </source>
</evidence>
<dbReference type="InterPro" id="IPR007110">
    <property type="entry name" value="Ig-like_dom"/>
</dbReference>
<accession>A0A7J6AFR2</accession>
<keyword evidence="6" id="KW-0472">Membrane</keyword>
<evidence type="ECO:0000259" key="11">
    <source>
        <dbReference type="PROSITE" id="PS50835"/>
    </source>
</evidence>
<dbReference type="GO" id="GO:0006955">
    <property type="term" value="P:immune response"/>
    <property type="evidence" value="ECO:0007669"/>
    <property type="project" value="TreeGrafter"/>
</dbReference>
<evidence type="ECO:0000256" key="9">
    <source>
        <dbReference type="ARBA" id="ARBA00023180"/>
    </source>
</evidence>
<keyword evidence="3" id="KW-0812">Transmembrane</keyword>
<dbReference type="Pfam" id="PF07686">
    <property type="entry name" value="V-set"/>
    <property type="match status" value="1"/>
</dbReference>
<evidence type="ECO:0000256" key="4">
    <source>
        <dbReference type="ARBA" id="ARBA00022729"/>
    </source>
</evidence>
<keyword evidence="5" id="KW-1133">Transmembrane helix</keyword>
<dbReference type="GO" id="GO:0031295">
    <property type="term" value="P:T cell costimulation"/>
    <property type="evidence" value="ECO:0007669"/>
    <property type="project" value="TreeGrafter"/>
</dbReference>
<dbReference type="GO" id="GO:0042102">
    <property type="term" value="P:positive regulation of T cell proliferation"/>
    <property type="evidence" value="ECO:0007669"/>
    <property type="project" value="TreeGrafter"/>
</dbReference>
<dbReference type="InterPro" id="IPR013783">
    <property type="entry name" value="Ig-like_fold"/>
</dbReference>
<evidence type="ECO:0000256" key="2">
    <source>
        <dbReference type="ARBA" id="ARBA00022475"/>
    </source>
</evidence>
<comment type="caution">
    <text evidence="12">The sequence shown here is derived from an EMBL/GenBank/DDBJ whole genome shotgun (WGS) entry which is preliminary data.</text>
</comment>
<evidence type="ECO:0000256" key="5">
    <source>
        <dbReference type="ARBA" id="ARBA00022989"/>
    </source>
</evidence>
<evidence type="ECO:0000256" key="3">
    <source>
        <dbReference type="ARBA" id="ARBA00022692"/>
    </source>
</evidence>
<gene>
    <name evidence="12" type="ORF">AMELA_G00164550</name>
</gene>
<proteinExistence type="predicted"/>
<dbReference type="InterPro" id="IPR036179">
    <property type="entry name" value="Ig-like_dom_sf"/>
</dbReference>
<name>A0A7J6AFR2_AMEME</name>
<organism evidence="12 13">
    <name type="scientific">Ameiurus melas</name>
    <name type="common">Black bullhead</name>
    <name type="synonym">Silurus melas</name>
    <dbReference type="NCBI Taxonomy" id="219545"/>
    <lineage>
        <taxon>Eukaryota</taxon>
        <taxon>Metazoa</taxon>
        <taxon>Chordata</taxon>
        <taxon>Craniata</taxon>
        <taxon>Vertebrata</taxon>
        <taxon>Euteleostomi</taxon>
        <taxon>Actinopterygii</taxon>
        <taxon>Neopterygii</taxon>
        <taxon>Teleostei</taxon>
        <taxon>Ostariophysi</taxon>
        <taxon>Siluriformes</taxon>
        <taxon>Ictaluridae</taxon>
        <taxon>Ameiurus</taxon>
    </lineage>
</organism>
<dbReference type="Gene3D" id="2.60.40.10">
    <property type="entry name" value="Immunoglobulins"/>
    <property type="match status" value="1"/>
</dbReference>
<dbReference type="SUPFAM" id="SSF48726">
    <property type="entry name" value="Immunoglobulin"/>
    <property type="match status" value="1"/>
</dbReference>
<dbReference type="InterPro" id="IPR003599">
    <property type="entry name" value="Ig_sub"/>
</dbReference>
<feature type="domain" description="Ig-like" evidence="11">
    <location>
        <begin position="28"/>
        <end position="115"/>
    </location>
</feature>